<sequence length="542" mass="61774">MIDDIWLYVAIAVLAFIALFLFFFHSRSQRDAFELQQDLTQLQTQFEQLSLRHEQLSVEKNQLEQFAIQQQTLAQTQLERLGEREQSIAKLQQKIELAQEQENQLERYINELKERVGAAVAKSESLDEQLQAATQSLQYKDRENAELYNRLSHVQQELVELRTSLSEKQANFESQQRHFLEVRQQLNVEFQHLAQQILEEKSQSFSQSNQTALDLLLKPFKEQIDSFQKRVNEVHSEAIKGNANLEAEIKRVLEIGLSMSAEAQNLTTALKGNNKVAGNWGEVQLESALQSAGLLAGEHYLAQESYRDAEGNRFAPDFVVKLPDNKHLIIDSKVSLVAYDQAVRSEENFAISQALDEHCRSLRAHIDGLSKKNYSNLIGIKSPDFVLLFVPIEPAYIEAMKHDSQLFNYGYEKNVILVSHTTLMPILRTVANLWRIERGNAEAREISEKAGEIYNQVCTIAERLAKLGNTLNTASNQYNLTVTSLVGKQGLLGKVERFQQLSAKASQSVPQIELLENDWDTSRLELIVEKPPEHLANMELAE</sequence>
<comment type="similarity">
    <text evidence="2">Belongs to the RmuC family.</text>
</comment>
<dbReference type="EMBL" id="JACI01000002">
    <property type="protein sequence ID" value="OAQ14354.1"/>
    <property type="molecule type" value="Genomic_DNA"/>
</dbReference>
<keyword evidence="6" id="KW-0472">Membrane</keyword>
<evidence type="ECO:0000313" key="7">
    <source>
        <dbReference type="EMBL" id="OAQ14354.1"/>
    </source>
</evidence>
<dbReference type="InterPro" id="IPR003798">
    <property type="entry name" value="DNA_recombination_RmuC"/>
</dbReference>
<evidence type="ECO:0000313" key="8">
    <source>
        <dbReference type="Proteomes" id="UP000078358"/>
    </source>
</evidence>
<evidence type="ECO:0000256" key="3">
    <source>
        <dbReference type="ARBA" id="ARBA00023054"/>
    </source>
</evidence>
<evidence type="ECO:0000256" key="4">
    <source>
        <dbReference type="ARBA" id="ARBA00023172"/>
    </source>
</evidence>
<dbReference type="RefSeq" id="WP_064318734.1">
    <property type="nucleotide sequence ID" value="NZ_JACI01000002.1"/>
</dbReference>
<evidence type="ECO:0000256" key="5">
    <source>
        <dbReference type="SAM" id="Coils"/>
    </source>
</evidence>
<keyword evidence="4" id="KW-0233">DNA recombination</keyword>
<reference evidence="7 8" key="1">
    <citation type="submission" date="2014-01" db="EMBL/GenBank/DDBJ databases">
        <authorList>
            <person name="Zuccon D."/>
        </authorList>
    </citation>
    <scope>NUCLEOTIDE SEQUENCE [LARGE SCALE GENOMIC DNA]</scope>
    <source>
        <strain evidence="7 8">Y31</strain>
    </source>
</reference>
<feature type="transmembrane region" description="Helical" evidence="6">
    <location>
        <begin position="6"/>
        <end position="24"/>
    </location>
</feature>
<dbReference type="Proteomes" id="UP000078358">
    <property type="component" value="Unassembled WGS sequence"/>
</dbReference>
<dbReference type="PATRIC" id="fig|1261658.3.peg.1650"/>
<dbReference type="PANTHER" id="PTHR30563:SF0">
    <property type="entry name" value="DNA RECOMBINATION PROTEIN RMUC"/>
    <property type="match status" value="1"/>
</dbReference>
<comment type="function">
    <text evidence="1">Involved in DNA recombination.</text>
</comment>
<dbReference type="AlphaFoldDB" id="A0A179CWR4"/>
<name>A0A179CWR4_BIBTR</name>
<keyword evidence="6" id="KW-0812">Transmembrane</keyword>
<keyword evidence="6" id="KW-1133">Transmembrane helix</keyword>
<accession>A0A179CWR4</accession>
<feature type="coiled-coil region" evidence="5">
    <location>
        <begin position="32"/>
        <end position="171"/>
    </location>
</feature>
<evidence type="ECO:0000256" key="2">
    <source>
        <dbReference type="ARBA" id="ARBA00009840"/>
    </source>
</evidence>
<organism evidence="7 8">
    <name type="scientific">Bibersteinia trehalosi Y31</name>
    <dbReference type="NCBI Taxonomy" id="1261658"/>
    <lineage>
        <taxon>Bacteria</taxon>
        <taxon>Pseudomonadati</taxon>
        <taxon>Pseudomonadota</taxon>
        <taxon>Gammaproteobacteria</taxon>
        <taxon>Pasteurellales</taxon>
        <taxon>Pasteurellaceae</taxon>
        <taxon>Bibersteinia</taxon>
    </lineage>
</organism>
<proteinExistence type="inferred from homology"/>
<evidence type="ECO:0000256" key="6">
    <source>
        <dbReference type="SAM" id="Phobius"/>
    </source>
</evidence>
<dbReference type="PANTHER" id="PTHR30563">
    <property type="entry name" value="DNA RECOMBINATION PROTEIN RMUC"/>
    <property type="match status" value="1"/>
</dbReference>
<dbReference type="GO" id="GO:0006310">
    <property type="term" value="P:DNA recombination"/>
    <property type="evidence" value="ECO:0007669"/>
    <property type="project" value="UniProtKB-KW"/>
</dbReference>
<dbReference type="Pfam" id="PF02646">
    <property type="entry name" value="RmuC"/>
    <property type="match status" value="1"/>
</dbReference>
<evidence type="ECO:0000256" key="1">
    <source>
        <dbReference type="ARBA" id="ARBA00003416"/>
    </source>
</evidence>
<protein>
    <submittedName>
        <fullName evidence="7">DNA recombination protein RmuC</fullName>
    </submittedName>
</protein>
<comment type="caution">
    <text evidence="7">The sequence shown here is derived from an EMBL/GenBank/DDBJ whole genome shotgun (WGS) entry which is preliminary data.</text>
</comment>
<keyword evidence="3 5" id="KW-0175">Coiled coil</keyword>
<gene>
    <name evidence="7" type="ORF">F480_08255</name>
</gene>